<dbReference type="EMBL" id="GBXM01037994">
    <property type="protein sequence ID" value="JAH70583.1"/>
    <property type="molecule type" value="Transcribed_RNA"/>
</dbReference>
<organism evidence="1">
    <name type="scientific">Anguilla anguilla</name>
    <name type="common">European freshwater eel</name>
    <name type="synonym">Muraena anguilla</name>
    <dbReference type="NCBI Taxonomy" id="7936"/>
    <lineage>
        <taxon>Eukaryota</taxon>
        <taxon>Metazoa</taxon>
        <taxon>Chordata</taxon>
        <taxon>Craniata</taxon>
        <taxon>Vertebrata</taxon>
        <taxon>Euteleostomi</taxon>
        <taxon>Actinopterygii</taxon>
        <taxon>Neopterygii</taxon>
        <taxon>Teleostei</taxon>
        <taxon>Anguilliformes</taxon>
        <taxon>Anguillidae</taxon>
        <taxon>Anguilla</taxon>
    </lineage>
</organism>
<protein>
    <submittedName>
        <fullName evidence="1">Uncharacterized protein</fullName>
    </submittedName>
</protein>
<proteinExistence type="predicted"/>
<dbReference type="AlphaFoldDB" id="A0A0E9V006"/>
<name>A0A0E9V006_ANGAN</name>
<evidence type="ECO:0000313" key="1">
    <source>
        <dbReference type="EMBL" id="JAH70583.1"/>
    </source>
</evidence>
<sequence>MRFVSGCEFVCVYVSACVCVCVCTF</sequence>
<reference evidence="1" key="1">
    <citation type="submission" date="2014-11" db="EMBL/GenBank/DDBJ databases">
        <authorList>
            <person name="Amaro Gonzalez C."/>
        </authorList>
    </citation>
    <scope>NUCLEOTIDE SEQUENCE</scope>
</reference>
<reference evidence="1" key="2">
    <citation type="journal article" date="2015" name="Fish Shellfish Immunol.">
        <title>Early steps in the European eel (Anguilla anguilla)-Vibrio vulnificus interaction in the gills: Role of the RtxA13 toxin.</title>
        <authorList>
            <person name="Callol A."/>
            <person name="Pajuelo D."/>
            <person name="Ebbesson L."/>
            <person name="Teles M."/>
            <person name="MacKenzie S."/>
            <person name="Amaro C."/>
        </authorList>
    </citation>
    <scope>NUCLEOTIDE SEQUENCE</scope>
</reference>
<accession>A0A0E9V006</accession>